<reference evidence="6" key="1">
    <citation type="submission" date="2024-04" db="EMBL/GenBank/DDBJ databases">
        <title>Salinicola lusitanus LLJ914,a marine bacterium isolated from the Okinawa Trough.</title>
        <authorList>
            <person name="Li J."/>
        </authorList>
    </citation>
    <scope>NUCLEOTIDE SEQUENCE [LARGE SCALE GENOMIC DNA]</scope>
</reference>
<dbReference type="EMBL" id="JBBPFD010000009">
    <property type="protein sequence ID" value="KAK7913671.1"/>
    <property type="molecule type" value="Genomic_DNA"/>
</dbReference>
<evidence type="ECO:0000313" key="5">
    <source>
        <dbReference type="EMBL" id="KAK7913671.1"/>
    </source>
</evidence>
<keyword evidence="4" id="KW-0732">Signal</keyword>
<feature type="chain" id="PRO_5043833274" evidence="4">
    <location>
        <begin position="17"/>
        <end position="114"/>
    </location>
</feature>
<dbReference type="GO" id="GO:0005576">
    <property type="term" value="C:extracellular region"/>
    <property type="evidence" value="ECO:0007669"/>
    <property type="project" value="TreeGrafter"/>
</dbReference>
<organism evidence="5 6">
    <name type="scientific">Mugilogobius chulae</name>
    <name type="common">yellowstripe goby</name>
    <dbReference type="NCBI Taxonomy" id="88201"/>
    <lineage>
        <taxon>Eukaryota</taxon>
        <taxon>Metazoa</taxon>
        <taxon>Chordata</taxon>
        <taxon>Craniata</taxon>
        <taxon>Vertebrata</taxon>
        <taxon>Euteleostomi</taxon>
        <taxon>Actinopterygii</taxon>
        <taxon>Neopterygii</taxon>
        <taxon>Teleostei</taxon>
        <taxon>Neoteleostei</taxon>
        <taxon>Acanthomorphata</taxon>
        <taxon>Gobiaria</taxon>
        <taxon>Gobiiformes</taxon>
        <taxon>Gobioidei</taxon>
        <taxon>Gobiidae</taxon>
        <taxon>Gobionellinae</taxon>
        <taxon>Mugilogobius</taxon>
    </lineage>
</organism>
<evidence type="ECO:0000256" key="4">
    <source>
        <dbReference type="SAM" id="SignalP"/>
    </source>
</evidence>
<dbReference type="GO" id="GO:0006401">
    <property type="term" value="P:RNA catabolic process"/>
    <property type="evidence" value="ECO:0007669"/>
    <property type="project" value="TreeGrafter"/>
</dbReference>
<dbReference type="Proteomes" id="UP001460270">
    <property type="component" value="Unassembled WGS sequence"/>
</dbReference>
<dbReference type="InterPro" id="IPR036430">
    <property type="entry name" value="RNase_T2-like_sf"/>
</dbReference>
<dbReference type="SUPFAM" id="SSF55895">
    <property type="entry name" value="Ribonuclease Rh-like"/>
    <property type="match status" value="1"/>
</dbReference>
<comment type="subcellular location">
    <subcellularLocation>
        <location evidence="1">Lysosome lumen</location>
    </subcellularLocation>
</comment>
<comment type="caution">
    <text evidence="5">The sequence shown here is derived from an EMBL/GenBank/DDBJ whole genome shotgun (WGS) entry which is preliminary data.</text>
</comment>
<dbReference type="PANTHER" id="PTHR11240:SF22">
    <property type="entry name" value="RIBONUCLEASE T2"/>
    <property type="match status" value="1"/>
</dbReference>
<dbReference type="GO" id="GO:0033897">
    <property type="term" value="F:ribonuclease T2 activity"/>
    <property type="evidence" value="ECO:0007669"/>
    <property type="project" value="InterPro"/>
</dbReference>
<comment type="similarity">
    <text evidence="2 3">Belongs to the RNase T2 family.</text>
</comment>
<name>A0AAW0P195_9GOBI</name>
<dbReference type="Pfam" id="PF00445">
    <property type="entry name" value="Ribonuclease_T2"/>
    <property type="match status" value="1"/>
</dbReference>
<gene>
    <name evidence="5" type="ORF">WMY93_013882</name>
</gene>
<dbReference type="InterPro" id="IPR018188">
    <property type="entry name" value="RNase_T2_His_AS_1"/>
</dbReference>
<evidence type="ECO:0000256" key="3">
    <source>
        <dbReference type="RuleBase" id="RU004328"/>
    </source>
</evidence>
<sequence>MKLIIFCFLAAATASAFVLSPRHAWTKLILTHHWPTTFCGMEQCHSKIDSWTLHGLWPDNGNVCNSTWHFNVSLIEDLLPDMEKVGQIYSVLNPQNFGSMSGTNMEHVLPKLNL</sequence>
<dbReference type="GO" id="GO:0043202">
    <property type="term" value="C:lysosomal lumen"/>
    <property type="evidence" value="ECO:0007669"/>
    <property type="project" value="UniProtKB-SubCell"/>
</dbReference>
<dbReference type="Gene3D" id="3.90.730.10">
    <property type="entry name" value="Ribonuclease T2-like"/>
    <property type="match status" value="1"/>
</dbReference>
<evidence type="ECO:0000256" key="2">
    <source>
        <dbReference type="ARBA" id="ARBA00007469"/>
    </source>
</evidence>
<keyword evidence="6" id="KW-1185">Reference proteome</keyword>
<dbReference type="PROSITE" id="PS00530">
    <property type="entry name" value="RNASE_T2_1"/>
    <property type="match status" value="1"/>
</dbReference>
<evidence type="ECO:0000313" key="6">
    <source>
        <dbReference type="Proteomes" id="UP001460270"/>
    </source>
</evidence>
<dbReference type="GO" id="GO:0003723">
    <property type="term" value="F:RNA binding"/>
    <property type="evidence" value="ECO:0007669"/>
    <property type="project" value="InterPro"/>
</dbReference>
<dbReference type="PANTHER" id="PTHR11240">
    <property type="entry name" value="RIBONUCLEASE T2"/>
    <property type="match status" value="1"/>
</dbReference>
<evidence type="ECO:0000256" key="1">
    <source>
        <dbReference type="ARBA" id="ARBA00004227"/>
    </source>
</evidence>
<accession>A0AAW0P195</accession>
<protein>
    <submittedName>
        <fullName evidence="5">Uncharacterized protein</fullName>
    </submittedName>
</protein>
<feature type="signal peptide" evidence="4">
    <location>
        <begin position="1"/>
        <end position="16"/>
    </location>
</feature>
<dbReference type="AlphaFoldDB" id="A0AAW0P195"/>
<dbReference type="InterPro" id="IPR001568">
    <property type="entry name" value="RNase_T2-like"/>
</dbReference>
<proteinExistence type="inferred from homology"/>